<evidence type="ECO:0000313" key="3">
    <source>
        <dbReference type="EMBL" id="OBZ79087.1"/>
    </source>
</evidence>
<dbReference type="EMBL" id="LUGG01000001">
    <property type="protein sequence ID" value="OBZ79087.1"/>
    <property type="molecule type" value="Genomic_DNA"/>
</dbReference>
<comment type="caution">
    <text evidence="3">The sequence shown here is derived from an EMBL/GenBank/DDBJ whole genome shotgun (WGS) entry which is preliminary data.</text>
</comment>
<dbReference type="SUPFAM" id="SSF51735">
    <property type="entry name" value="NAD(P)-binding Rossmann-fold domains"/>
    <property type="match status" value="1"/>
</dbReference>
<gene>
    <name evidence="3" type="primary">dltE</name>
    <name evidence="3" type="ORF">A0H81_00907</name>
</gene>
<keyword evidence="2" id="KW-0560">Oxidoreductase</keyword>
<evidence type="ECO:0000256" key="1">
    <source>
        <dbReference type="ARBA" id="ARBA00006484"/>
    </source>
</evidence>
<dbReference type="PANTHER" id="PTHR43669:SF11">
    <property type="entry name" value="SHORT-CHAIN DEHYDROGENASE_OXIDOREDUCTASE"/>
    <property type="match status" value="1"/>
</dbReference>
<reference evidence="3 4" key="1">
    <citation type="submission" date="2016-03" db="EMBL/GenBank/DDBJ databases">
        <title>Whole genome sequencing of Grifola frondosa 9006-11.</title>
        <authorList>
            <person name="Min B."/>
            <person name="Park H."/>
            <person name="Kim J.-G."/>
            <person name="Cho H."/>
            <person name="Oh Y.-L."/>
            <person name="Kong W.-S."/>
            <person name="Choi I.-G."/>
        </authorList>
    </citation>
    <scope>NUCLEOTIDE SEQUENCE [LARGE SCALE GENOMIC DNA]</scope>
    <source>
        <strain evidence="3 4">9006-11</strain>
    </source>
</reference>
<protein>
    <submittedName>
        <fullName evidence="3">Putative oxidoreductase DltE</fullName>
    </submittedName>
</protein>
<dbReference type="Gene3D" id="3.40.50.720">
    <property type="entry name" value="NAD(P)-binding Rossmann-like Domain"/>
    <property type="match status" value="1"/>
</dbReference>
<organism evidence="3 4">
    <name type="scientific">Grifola frondosa</name>
    <name type="common">Maitake</name>
    <name type="synonym">Polyporus frondosus</name>
    <dbReference type="NCBI Taxonomy" id="5627"/>
    <lineage>
        <taxon>Eukaryota</taxon>
        <taxon>Fungi</taxon>
        <taxon>Dikarya</taxon>
        <taxon>Basidiomycota</taxon>
        <taxon>Agaricomycotina</taxon>
        <taxon>Agaricomycetes</taxon>
        <taxon>Polyporales</taxon>
        <taxon>Grifolaceae</taxon>
        <taxon>Grifola</taxon>
    </lineage>
</organism>
<dbReference type="GO" id="GO:0016491">
    <property type="term" value="F:oxidoreductase activity"/>
    <property type="evidence" value="ECO:0007669"/>
    <property type="project" value="UniProtKB-KW"/>
</dbReference>
<accession>A0A1C7MQT4</accession>
<dbReference type="OMA" id="LPRCANY"/>
<keyword evidence="4" id="KW-1185">Reference proteome</keyword>
<sequence>MPGISVAKCILIIGATSGIGRALALAIHALPSKPTVVVGGRRRARLDELAAQGERFQTVQVDVNTDRANLKKFVQEITIAYPALDAVIFSSGIQHMFDFKKPEEIDLDKVEDELNTNYTSIFTMTTFFLPHFLKLSAEGKPSFIIPITSGLAVVPGPWVPNYSATKSAVHSLALSLNAQLADTNIHVMEIIPPLVESELHDHQGMTPALSKVWMPLDDFTKAAMDGLLRGNVQITAGFVNLNWDHFEKGKIEKIREAFQRQNHNMRIESS</sequence>
<dbReference type="InterPro" id="IPR036291">
    <property type="entry name" value="NAD(P)-bd_dom_sf"/>
</dbReference>
<evidence type="ECO:0000313" key="4">
    <source>
        <dbReference type="Proteomes" id="UP000092993"/>
    </source>
</evidence>
<dbReference type="Proteomes" id="UP000092993">
    <property type="component" value="Unassembled WGS sequence"/>
</dbReference>
<dbReference type="AlphaFoldDB" id="A0A1C7MQT4"/>
<dbReference type="STRING" id="5627.A0A1C7MQT4"/>
<dbReference type="OrthoDB" id="37659at2759"/>
<comment type="similarity">
    <text evidence="1">Belongs to the short-chain dehydrogenases/reductases (SDR) family.</text>
</comment>
<evidence type="ECO:0000256" key="2">
    <source>
        <dbReference type="ARBA" id="ARBA00023002"/>
    </source>
</evidence>
<dbReference type="PRINTS" id="PR00081">
    <property type="entry name" value="GDHRDH"/>
</dbReference>
<dbReference type="PANTHER" id="PTHR43669">
    <property type="entry name" value="5-KETO-D-GLUCONATE 5-REDUCTASE"/>
    <property type="match status" value="1"/>
</dbReference>
<proteinExistence type="inferred from homology"/>
<dbReference type="InterPro" id="IPR002347">
    <property type="entry name" value="SDR_fam"/>
</dbReference>
<dbReference type="Pfam" id="PF00106">
    <property type="entry name" value="adh_short"/>
    <property type="match status" value="1"/>
</dbReference>
<name>A0A1C7MQT4_GRIFR</name>